<keyword evidence="2" id="KW-0812">Transmembrane</keyword>
<feature type="compositionally biased region" description="Polar residues" evidence="1">
    <location>
        <begin position="628"/>
        <end position="646"/>
    </location>
</feature>
<feature type="chain" id="PRO_5008582686" description="Receptor expression-enhancing protein" evidence="3">
    <location>
        <begin position="23"/>
        <end position="756"/>
    </location>
</feature>
<reference evidence="4" key="1">
    <citation type="submission" date="2015-11" db="EMBL/GenBank/DDBJ databases">
        <title>De novo transcriptome assembly of four potential Pierce s Disease insect vectors from Arizona vineyards.</title>
        <authorList>
            <person name="Tassone E.E."/>
        </authorList>
    </citation>
    <scope>NUCLEOTIDE SEQUENCE</scope>
</reference>
<feature type="region of interest" description="Disordered" evidence="1">
    <location>
        <begin position="687"/>
        <end position="756"/>
    </location>
</feature>
<evidence type="ECO:0008006" key="7">
    <source>
        <dbReference type="Google" id="ProtNLM"/>
    </source>
</evidence>
<keyword evidence="3" id="KW-0732">Signal</keyword>
<name>A0A1B6F9G6_9HEMI</name>
<feature type="compositionally biased region" description="Low complexity" evidence="1">
    <location>
        <begin position="687"/>
        <end position="705"/>
    </location>
</feature>
<evidence type="ECO:0000313" key="5">
    <source>
        <dbReference type="EMBL" id="JAS53196.1"/>
    </source>
</evidence>
<feature type="region of interest" description="Disordered" evidence="1">
    <location>
        <begin position="256"/>
        <end position="280"/>
    </location>
</feature>
<feature type="region of interest" description="Disordered" evidence="1">
    <location>
        <begin position="438"/>
        <end position="460"/>
    </location>
</feature>
<feature type="region of interest" description="Disordered" evidence="1">
    <location>
        <begin position="160"/>
        <end position="201"/>
    </location>
</feature>
<feature type="compositionally biased region" description="Polar residues" evidence="1">
    <location>
        <begin position="440"/>
        <end position="452"/>
    </location>
</feature>
<dbReference type="EMBL" id="GECZ01022923">
    <property type="protein sequence ID" value="JAS46846.1"/>
    <property type="molecule type" value="Transcribed_RNA"/>
</dbReference>
<dbReference type="PANTHER" id="PTHR12300">
    <property type="entry name" value="HVA22-LIKE PROTEINS"/>
    <property type="match status" value="1"/>
</dbReference>
<dbReference type="InterPro" id="IPR004345">
    <property type="entry name" value="TB2_DP1_HVA22"/>
</dbReference>
<feature type="signal peptide" evidence="3">
    <location>
        <begin position="1"/>
        <end position="22"/>
    </location>
</feature>
<dbReference type="AlphaFoldDB" id="A0A1B6F9G6"/>
<sequence>MLTAIISRLIILLFGILYPAYASYKAVRTKNVKEYVKWMMYWIVFALFTCAETFTDVFLSFWFPFYYEIKVVLVFWLLSPATKGSSILYRNFVHPGLIKREQEIDEYISKAKEQGYHTMLHLGSKGVTYATSMIMQTAIKGGGGIVNHLRRSYSLSDLSGDPDLKSDMNRNSKLQGDSVDSADVPRDPRSRTQRKPGGSHVDLYFPEMNVDIRSHQHAHELPVNLSQIRSTEDISSGYSSAEPLYGDQVVGEGGNPLTRTASVGATRARPRPTRTTQTKKALTTEEGADDFSAESGWPQAFPPLPLASLFPELLNQESSGLPPQAFLSPEALQLIFTNSLYRGHMLHNINELGNEEEVSMNSSEIFKDNSFEDTEQSSSKNSNVITEQSSIKNDIINARNIDDNAGALINQTPCEPESSSSAGTDKAENLVEKFGEEITVESSTSKPSTLENDSNREFEENEMLDIEKINASQEENRLFDEIDQECFEDASESEILPGIILNDQSVELPYKGISIQTSNESLKPTSSVESVASSGDQVFEDSLPDVAMVTERESPSVFDRKGKYNKGKAPLPPNAKTNVDLEAVFTEESQNPPSKIIIMTEPDLILAATSSNNQVLESELFAEHSISNNSSTGNSFQENEGHNITSYGKRDASPTPSNKSKKYGPGFSKFLPKSSMGSLFGFWNNNESSSGKKSSSVQRSPSNVSTRPPSSETFYSNTDYTYSSSGHENTGSTTTPKLKIRQMSQSPSRKKHHDYE</sequence>
<feature type="compositionally biased region" description="Polar residues" evidence="1">
    <location>
        <begin position="706"/>
        <end position="747"/>
    </location>
</feature>
<evidence type="ECO:0000256" key="3">
    <source>
        <dbReference type="SAM" id="SignalP"/>
    </source>
</evidence>
<dbReference type="GO" id="GO:0071786">
    <property type="term" value="P:endoplasmic reticulum tubular network organization"/>
    <property type="evidence" value="ECO:0007669"/>
    <property type="project" value="TreeGrafter"/>
</dbReference>
<feature type="transmembrane region" description="Helical" evidence="2">
    <location>
        <begin position="38"/>
        <end position="59"/>
    </location>
</feature>
<evidence type="ECO:0000256" key="2">
    <source>
        <dbReference type="SAM" id="Phobius"/>
    </source>
</evidence>
<keyword evidence="2" id="KW-0472">Membrane</keyword>
<gene>
    <name evidence="4" type="ORF">g.38837</name>
    <name evidence="5" type="ORF">g.38838</name>
    <name evidence="6" type="ORF">g.38840</name>
</gene>
<dbReference type="PANTHER" id="PTHR12300:SF117">
    <property type="entry name" value="LP05237P-RELATED"/>
    <property type="match status" value="1"/>
</dbReference>
<dbReference type="GO" id="GO:0005881">
    <property type="term" value="C:cytoplasmic microtubule"/>
    <property type="evidence" value="ECO:0007669"/>
    <property type="project" value="TreeGrafter"/>
</dbReference>
<feature type="region of interest" description="Disordered" evidence="1">
    <location>
        <begin position="628"/>
        <end position="666"/>
    </location>
</feature>
<dbReference type="EMBL" id="GECZ01012144">
    <property type="protein sequence ID" value="JAS57625.1"/>
    <property type="molecule type" value="Transcribed_RNA"/>
</dbReference>
<proteinExistence type="predicted"/>
<evidence type="ECO:0000313" key="6">
    <source>
        <dbReference type="EMBL" id="JAS57625.1"/>
    </source>
</evidence>
<protein>
    <recommendedName>
        <fullName evidence="7">Receptor expression-enhancing protein</fullName>
    </recommendedName>
</protein>
<dbReference type="GO" id="GO:0071782">
    <property type="term" value="C:endoplasmic reticulum tubular network"/>
    <property type="evidence" value="ECO:0007669"/>
    <property type="project" value="TreeGrafter"/>
</dbReference>
<dbReference type="GO" id="GO:0008017">
    <property type="term" value="F:microtubule binding"/>
    <property type="evidence" value="ECO:0007669"/>
    <property type="project" value="TreeGrafter"/>
</dbReference>
<accession>A0A1B6F9G6</accession>
<keyword evidence="2" id="KW-1133">Transmembrane helix</keyword>
<dbReference type="GO" id="GO:0005789">
    <property type="term" value="C:endoplasmic reticulum membrane"/>
    <property type="evidence" value="ECO:0007669"/>
    <property type="project" value="TreeGrafter"/>
</dbReference>
<evidence type="ECO:0000313" key="4">
    <source>
        <dbReference type="EMBL" id="JAS46846.1"/>
    </source>
</evidence>
<organism evidence="4">
    <name type="scientific">Cuerna arida</name>
    <dbReference type="NCBI Taxonomy" id="1464854"/>
    <lineage>
        <taxon>Eukaryota</taxon>
        <taxon>Metazoa</taxon>
        <taxon>Ecdysozoa</taxon>
        <taxon>Arthropoda</taxon>
        <taxon>Hexapoda</taxon>
        <taxon>Insecta</taxon>
        <taxon>Pterygota</taxon>
        <taxon>Neoptera</taxon>
        <taxon>Paraneoptera</taxon>
        <taxon>Hemiptera</taxon>
        <taxon>Auchenorrhyncha</taxon>
        <taxon>Membracoidea</taxon>
        <taxon>Cicadellidae</taxon>
        <taxon>Cicadellinae</taxon>
        <taxon>Proconiini</taxon>
        <taxon>Cuerna</taxon>
    </lineage>
</organism>
<dbReference type="Pfam" id="PF03134">
    <property type="entry name" value="TB2_DP1_HVA22"/>
    <property type="match status" value="1"/>
</dbReference>
<dbReference type="EMBL" id="GECZ01016573">
    <property type="protein sequence ID" value="JAS53196.1"/>
    <property type="molecule type" value="Transcribed_RNA"/>
</dbReference>
<evidence type="ECO:0000256" key="1">
    <source>
        <dbReference type="SAM" id="MobiDB-lite"/>
    </source>
</evidence>